<comment type="caution">
    <text evidence="7">The sequence shown here is derived from an EMBL/GenBank/DDBJ whole genome shotgun (WGS) entry which is preliminary data.</text>
</comment>
<accession>A0ABS1LP63</accession>
<dbReference type="PROSITE" id="PS01037">
    <property type="entry name" value="SBP_BACTERIAL_1"/>
    <property type="match status" value="1"/>
</dbReference>
<feature type="signal peptide" evidence="6">
    <location>
        <begin position="1"/>
        <end position="17"/>
    </location>
</feature>
<comment type="similarity">
    <text evidence="1">Belongs to the bacterial solute-binding protein 1 family.</text>
</comment>
<dbReference type="Proteomes" id="UP000675409">
    <property type="component" value="Unassembled WGS sequence"/>
</dbReference>
<proteinExistence type="inferred from homology"/>
<protein>
    <recommendedName>
        <fullName evidence="5">Maltodextrin-binding protein</fullName>
    </recommendedName>
</protein>
<keyword evidence="4 6" id="KW-0732">Signal</keyword>
<evidence type="ECO:0000256" key="1">
    <source>
        <dbReference type="ARBA" id="ARBA00008520"/>
    </source>
</evidence>
<dbReference type="InterPro" id="IPR006061">
    <property type="entry name" value="SBP_1_CS"/>
</dbReference>
<feature type="chain" id="PRO_5047329278" description="Maltodextrin-binding protein" evidence="6">
    <location>
        <begin position="18"/>
        <end position="395"/>
    </location>
</feature>
<evidence type="ECO:0000256" key="3">
    <source>
        <dbReference type="ARBA" id="ARBA00022597"/>
    </source>
</evidence>
<dbReference type="SUPFAM" id="SSF53850">
    <property type="entry name" value="Periplasmic binding protein-like II"/>
    <property type="match status" value="1"/>
</dbReference>
<dbReference type="PRINTS" id="PR00181">
    <property type="entry name" value="MALTOSEBP"/>
</dbReference>
<evidence type="ECO:0000313" key="7">
    <source>
        <dbReference type="EMBL" id="MBL0888045.1"/>
    </source>
</evidence>
<keyword evidence="8" id="KW-1185">Reference proteome</keyword>
<keyword evidence="3" id="KW-0762">Sugar transport</keyword>
<reference evidence="7 8" key="1">
    <citation type="journal article" date="2021" name="Arch. Microbiol.">
        <title>Myceligenerans indicum sp. nov., an actinobacterium isolated from mangrove sediment of Sundarbans, India.</title>
        <authorList>
            <person name="Asha K."/>
            <person name="Bhadury P."/>
        </authorList>
    </citation>
    <scope>NUCLEOTIDE SEQUENCE [LARGE SCALE GENOMIC DNA]</scope>
    <source>
        <strain evidence="7 8">I2</strain>
    </source>
</reference>
<evidence type="ECO:0000256" key="5">
    <source>
        <dbReference type="ARBA" id="ARBA00030303"/>
    </source>
</evidence>
<dbReference type="PANTHER" id="PTHR30061">
    <property type="entry name" value="MALTOSE-BINDING PERIPLASMIC PROTEIN"/>
    <property type="match status" value="1"/>
</dbReference>
<evidence type="ECO:0000256" key="6">
    <source>
        <dbReference type="SAM" id="SignalP"/>
    </source>
</evidence>
<name>A0ABS1LP63_9MICO</name>
<keyword evidence="2" id="KW-0813">Transport</keyword>
<dbReference type="EMBL" id="JABBYC010000042">
    <property type="protein sequence ID" value="MBL0888045.1"/>
    <property type="molecule type" value="Genomic_DNA"/>
</dbReference>
<evidence type="ECO:0000256" key="2">
    <source>
        <dbReference type="ARBA" id="ARBA00022448"/>
    </source>
</evidence>
<sequence length="395" mass="41113">MTAAAVLVTLTACSAGADGSTGTAAGDEPVTLVVWESLEGRKDFIEQAGEAFQEEHPNVTVKYQNVELGDALGQIALDGPAGVGPDVFAGPSNTTGDLVTGGHILAVENPDALTSALVDGAVQSVMYDDIMYGVPVTVDTFALFYNKEFVTEPPTTWEDVKAFAAGFNDANPGKYGFVINPSAYYAAPFAFSAPDNLLFGPDGTDVDTPNTNSPATVAGMEEFAGLREILPVPAADLDAASVDSIFEGGEAALHITGSWNIPVFEDAGLDFGVTTLPAMPGSDEPSGAFVNSRTMYVSAYTEHPTEAQEFAAFLATPEMQELAFEVTGSVPSIDIPVESEATAGLIAQASHSFATPSIPPMTQFWTAMDAAVQNIWNGADVQTELDTATDVISGS</sequence>
<evidence type="ECO:0000313" key="8">
    <source>
        <dbReference type="Proteomes" id="UP000675409"/>
    </source>
</evidence>
<dbReference type="InterPro" id="IPR006060">
    <property type="entry name" value="Maltose/Cyclodextrin-bd"/>
</dbReference>
<dbReference type="Gene3D" id="3.40.190.10">
    <property type="entry name" value="Periplasmic binding protein-like II"/>
    <property type="match status" value="2"/>
</dbReference>
<dbReference type="CDD" id="cd13586">
    <property type="entry name" value="PBP2_Maltose_binding_like"/>
    <property type="match status" value="1"/>
</dbReference>
<organism evidence="7 8">
    <name type="scientific">Myceligenerans indicum</name>
    <dbReference type="NCBI Taxonomy" id="2593663"/>
    <lineage>
        <taxon>Bacteria</taxon>
        <taxon>Bacillati</taxon>
        <taxon>Actinomycetota</taxon>
        <taxon>Actinomycetes</taxon>
        <taxon>Micrococcales</taxon>
        <taxon>Promicromonosporaceae</taxon>
        <taxon>Myceligenerans</taxon>
    </lineage>
</organism>
<dbReference type="InterPro" id="IPR006059">
    <property type="entry name" value="SBP"/>
</dbReference>
<dbReference type="PANTHER" id="PTHR30061:SF50">
    <property type="entry name" value="MALTOSE_MALTODEXTRIN-BINDING PERIPLASMIC PROTEIN"/>
    <property type="match status" value="1"/>
</dbReference>
<dbReference type="Pfam" id="PF13416">
    <property type="entry name" value="SBP_bac_8"/>
    <property type="match status" value="1"/>
</dbReference>
<evidence type="ECO:0000256" key="4">
    <source>
        <dbReference type="ARBA" id="ARBA00022729"/>
    </source>
</evidence>
<gene>
    <name evidence="7" type="ORF">HGK34_17440</name>
</gene>